<comment type="domain">
    <text evidence="6">Has three domains with a flexible linker between the domains II and III and assumes an 'L' shape. Domain III is highly mobile and contacts RuvB.</text>
</comment>
<keyword evidence="4 6" id="KW-0233">DNA recombination</keyword>
<reference evidence="8 9" key="1">
    <citation type="submission" date="2020-02" db="EMBL/GenBank/DDBJ databases">
        <authorList>
            <person name="Sun Q."/>
        </authorList>
    </citation>
    <scope>NUCLEOTIDE SEQUENCE [LARGE SCALE GENOMIC DNA]</scope>
    <source>
        <strain evidence="8 9">YIM 13062</strain>
    </source>
</reference>
<keyword evidence="2 6" id="KW-0227">DNA damage</keyword>
<keyword evidence="5 6" id="KW-0234">DNA repair</keyword>
<dbReference type="InterPro" id="IPR036267">
    <property type="entry name" value="RuvA_C_sf"/>
</dbReference>
<feature type="domain" description="Helix-hairpin-helix DNA-binding motif class 1" evidence="7">
    <location>
        <begin position="73"/>
        <end position="92"/>
    </location>
</feature>
<dbReference type="GO" id="GO:0000400">
    <property type="term" value="F:four-way junction DNA binding"/>
    <property type="evidence" value="ECO:0007669"/>
    <property type="project" value="UniProtKB-UniRule"/>
</dbReference>
<organism evidence="8 9">
    <name type="scientific">Kocuria subflava</name>
    <dbReference type="NCBI Taxonomy" id="1736139"/>
    <lineage>
        <taxon>Bacteria</taxon>
        <taxon>Bacillati</taxon>
        <taxon>Actinomycetota</taxon>
        <taxon>Actinomycetes</taxon>
        <taxon>Micrococcales</taxon>
        <taxon>Micrococcaceae</taxon>
        <taxon>Kocuria</taxon>
    </lineage>
</organism>
<evidence type="ECO:0000313" key="9">
    <source>
        <dbReference type="Proteomes" id="UP000521379"/>
    </source>
</evidence>
<evidence type="ECO:0000313" key="8">
    <source>
        <dbReference type="EMBL" id="NKE08689.1"/>
    </source>
</evidence>
<dbReference type="InterPro" id="IPR003583">
    <property type="entry name" value="Hlx-hairpin-Hlx_DNA-bd_motif"/>
</dbReference>
<dbReference type="GO" id="GO:0006310">
    <property type="term" value="P:DNA recombination"/>
    <property type="evidence" value="ECO:0007669"/>
    <property type="project" value="UniProtKB-UniRule"/>
</dbReference>
<dbReference type="Pfam" id="PF07499">
    <property type="entry name" value="RuvA_C"/>
    <property type="match status" value="1"/>
</dbReference>
<evidence type="ECO:0000256" key="4">
    <source>
        <dbReference type="ARBA" id="ARBA00023172"/>
    </source>
</evidence>
<dbReference type="HAMAP" id="MF_00031">
    <property type="entry name" value="DNA_HJ_migration_RuvA"/>
    <property type="match status" value="1"/>
</dbReference>
<keyword evidence="9" id="KW-1185">Reference proteome</keyword>
<protein>
    <recommendedName>
        <fullName evidence="6">Holliday junction branch migration complex subunit RuvA</fullName>
    </recommendedName>
</protein>
<comment type="caution">
    <text evidence="6">Lacks conserved residue(s) required for the propagation of feature annotation.</text>
</comment>
<sequence length="217" mass="22446">MIAAVRGEVLHKGLSTVVVDVHGLGLEVQVTPLTLSGLHTGREATLATSYVARKDDSPLLFGFADTQEKEVFETMLGVSGVGPRTALAVLATLGPDDVRAAIASGDPKAFTAVPGIGPKGAKRIVLELADKLVPADAPQTSSPSPAEPALPVWRIQVTEALVGLGWNEKDASQAIDDALVGSEELAESGDVAVILRTVLAWLGARASTAAGERDRGR</sequence>
<feature type="domain" description="Helix-hairpin-helix DNA-binding motif class 1" evidence="7">
    <location>
        <begin position="108"/>
        <end position="127"/>
    </location>
</feature>
<dbReference type="Gene3D" id="1.10.8.10">
    <property type="entry name" value="DNA helicase RuvA subunit, C-terminal domain"/>
    <property type="match status" value="1"/>
</dbReference>
<dbReference type="Gene3D" id="1.10.150.20">
    <property type="entry name" value="5' to 3' exonuclease, C-terminal subdomain"/>
    <property type="match status" value="1"/>
</dbReference>
<dbReference type="Pfam" id="PF14520">
    <property type="entry name" value="HHH_5"/>
    <property type="match status" value="1"/>
</dbReference>
<dbReference type="GO" id="GO:0005524">
    <property type="term" value="F:ATP binding"/>
    <property type="evidence" value="ECO:0007669"/>
    <property type="project" value="InterPro"/>
</dbReference>
<proteinExistence type="inferred from homology"/>
<keyword evidence="1 6" id="KW-0963">Cytoplasm</keyword>
<dbReference type="SUPFAM" id="SSF47781">
    <property type="entry name" value="RuvA domain 2-like"/>
    <property type="match status" value="1"/>
</dbReference>
<name>A0A846TPE5_9MICC</name>
<comment type="subcellular location">
    <subcellularLocation>
        <location evidence="6">Cytoplasm</location>
    </subcellularLocation>
</comment>
<dbReference type="EMBL" id="JAAVUN010000002">
    <property type="protein sequence ID" value="NKE08689.1"/>
    <property type="molecule type" value="Genomic_DNA"/>
</dbReference>
<evidence type="ECO:0000256" key="3">
    <source>
        <dbReference type="ARBA" id="ARBA00023125"/>
    </source>
</evidence>
<dbReference type="NCBIfam" id="TIGR00084">
    <property type="entry name" value="ruvA"/>
    <property type="match status" value="1"/>
</dbReference>
<comment type="caution">
    <text evidence="8">The sequence shown here is derived from an EMBL/GenBank/DDBJ whole genome shotgun (WGS) entry which is preliminary data.</text>
</comment>
<dbReference type="RefSeq" id="WP_119932445.1">
    <property type="nucleotide sequence ID" value="NZ_JAAVUN010000002.1"/>
</dbReference>
<dbReference type="Pfam" id="PF01330">
    <property type="entry name" value="RuvA_N"/>
    <property type="match status" value="1"/>
</dbReference>
<accession>A0A846TPE5</accession>
<dbReference type="Proteomes" id="UP000521379">
    <property type="component" value="Unassembled WGS sequence"/>
</dbReference>
<dbReference type="InterPro" id="IPR010994">
    <property type="entry name" value="RuvA_2-like"/>
</dbReference>
<dbReference type="InterPro" id="IPR011114">
    <property type="entry name" value="RuvA_C"/>
</dbReference>
<dbReference type="GO" id="GO:0048476">
    <property type="term" value="C:Holliday junction resolvase complex"/>
    <property type="evidence" value="ECO:0007669"/>
    <property type="project" value="UniProtKB-UniRule"/>
</dbReference>
<dbReference type="InterPro" id="IPR012340">
    <property type="entry name" value="NA-bd_OB-fold"/>
</dbReference>
<feature type="region of interest" description="Domain I" evidence="6">
    <location>
        <begin position="1"/>
        <end position="64"/>
    </location>
</feature>
<dbReference type="GO" id="GO:0005737">
    <property type="term" value="C:cytoplasm"/>
    <property type="evidence" value="ECO:0007669"/>
    <property type="project" value="UniProtKB-SubCell"/>
</dbReference>
<dbReference type="SMART" id="SM00278">
    <property type="entry name" value="HhH1"/>
    <property type="match status" value="2"/>
</dbReference>
<evidence type="ECO:0000256" key="5">
    <source>
        <dbReference type="ARBA" id="ARBA00023204"/>
    </source>
</evidence>
<comment type="function">
    <text evidence="6">The RuvA-RuvB-RuvC complex processes Holliday junction (HJ) DNA during genetic recombination and DNA repair, while the RuvA-RuvB complex plays an important role in the rescue of blocked DNA replication forks via replication fork reversal (RFR). RuvA specifically binds to HJ cruciform DNA, conferring on it an open structure. The RuvB hexamer acts as an ATP-dependent pump, pulling dsDNA into and through the RuvAB complex. HJ branch migration allows RuvC to scan DNA until it finds its consensus sequence, where it cleaves and resolves the cruciform DNA.</text>
</comment>
<dbReference type="SUPFAM" id="SSF46929">
    <property type="entry name" value="DNA helicase RuvA subunit, C-terminal domain"/>
    <property type="match status" value="1"/>
</dbReference>
<dbReference type="AlphaFoldDB" id="A0A846TPE5"/>
<feature type="region of interest" description="Domain III" evidence="6">
    <location>
        <begin position="141"/>
        <end position="217"/>
    </location>
</feature>
<evidence type="ECO:0000259" key="7">
    <source>
        <dbReference type="SMART" id="SM00278"/>
    </source>
</evidence>
<evidence type="ECO:0000256" key="6">
    <source>
        <dbReference type="HAMAP-Rule" id="MF_00031"/>
    </source>
</evidence>
<evidence type="ECO:0000256" key="2">
    <source>
        <dbReference type="ARBA" id="ARBA00022763"/>
    </source>
</evidence>
<dbReference type="GO" id="GO:0009378">
    <property type="term" value="F:four-way junction helicase activity"/>
    <property type="evidence" value="ECO:0007669"/>
    <property type="project" value="InterPro"/>
</dbReference>
<dbReference type="Gene3D" id="2.40.50.140">
    <property type="entry name" value="Nucleic acid-binding proteins"/>
    <property type="match status" value="1"/>
</dbReference>
<gene>
    <name evidence="6 8" type="primary">ruvA</name>
    <name evidence="8" type="ORF">GTW58_01740</name>
</gene>
<dbReference type="SUPFAM" id="SSF50249">
    <property type="entry name" value="Nucleic acid-binding proteins"/>
    <property type="match status" value="1"/>
</dbReference>
<dbReference type="InterPro" id="IPR013849">
    <property type="entry name" value="DNA_helicase_Holl-junc_RuvA_I"/>
</dbReference>
<dbReference type="CDD" id="cd14332">
    <property type="entry name" value="UBA_RuvA_C"/>
    <property type="match status" value="1"/>
</dbReference>
<dbReference type="GO" id="GO:0006281">
    <property type="term" value="P:DNA repair"/>
    <property type="evidence" value="ECO:0007669"/>
    <property type="project" value="UniProtKB-UniRule"/>
</dbReference>
<evidence type="ECO:0000256" key="1">
    <source>
        <dbReference type="ARBA" id="ARBA00022490"/>
    </source>
</evidence>
<comment type="subunit">
    <text evidence="6">Homotetramer. Forms an RuvA(8)-RuvB(12)-Holliday junction (HJ) complex. HJ DNA is sandwiched between 2 RuvA tetramers; dsDNA enters through RuvA and exits via RuvB. An RuvB hexamer assembles on each DNA strand where it exits the tetramer. Each RuvB hexamer is contacted by two RuvA subunits (via domain III) on 2 adjacent RuvB subunits; this complex drives branch migration. In the full resolvosome a probable DNA-RuvA(4)-RuvB(12)-RuvC(2) complex forms which resolves the HJ.</text>
</comment>
<dbReference type="InterPro" id="IPR000085">
    <property type="entry name" value="RuvA"/>
</dbReference>
<dbReference type="GO" id="GO:0009379">
    <property type="term" value="C:Holliday junction helicase complex"/>
    <property type="evidence" value="ECO:0007669"/>
    <property type="project" value="InterPro"/>
</dbReference>
<keyword evidence="3 6" id="KW-0238">DNA-binding</keyword>
<comment type="similarity">
    <text evidence="6">Belongs to the RuvA family.</text>
</comment>